<dbReference type="AlphaFoldDB" id="A0A5J4YND9"/>
<feature type="region of interest" description="Disordered" evidence="1">
    <location>
        <begin position="1"/>
        <end position="40"/>
    </location>
</feature>
<feature type="region of interest" description="Disordered" evidence="1">
    <location>
        <begin position="131"/>
        <end position="212"/>
    </location>
</feature>
<dbReference type="EMBL" id="VRMN01000010">
    <property type="protein sequence ID" value="KAA8492213.1"/>
    <property type="molecule type" value="Genomic_DNA"/>
</dbReference>
<accession>A0A5J4YND9</accession>
<evidence type="ECO:0000313" key="2">
    <source>
        <dbReference type="EMBL" id="KAA8492213.1"/>
    </source>
</evidence>
<proteinExistence type="predicted"/>
<feature type="compositionally biased region" description="Basic and acidic residues" evidence="1">
    <location>
        <begin position="177"/>
        <end position="189"/>
    </location>
</feature>
<name>A0A5J4YND9_PORPP</name>
<feature type="compositionally biased region" description="Gly residues" evidence="1">
    <location>
        <begin position="16"/>
        <end position="26"/>
    </location>
</feature>
<dbReference type="Proteomes" id="UP000324585">
    <property type="component" value="Unassembled WGS sequence"/>
</dbReference>
<protein>
    <submittedName>
        <fullName evidence="2">Uncharacterized protein</fullName>
    </submittedName>
</protein>
<feature type="compositionally biased region" description="Low complexity" evidence="1">
    <location>
        <begin position="131"/>
        <end position="142"/>
    </location>
</feature>
<sequence>MARQRGGSNKASGRGQSSGAGTGAGRGDAADEMDPPPRVLRKAPQDEIDVFIEMCAEFPASEISAIIAKRVLTLEQLRSYGPAAVYKWQQFCRRKGVPGFGRGENIEDAFPRARGASAVKSDVTALLANSASAAGSSASQSQKVGAPKEKESGHASLPLEKPNVSAAPPYKTGPDGSLRRDMIDGKDRMNTAGALAATQPETRASTEICDSTTAPRDDARRYHHLIGKHLIHLLDARAGLQ</sequence>
<keyword evidence="3" id="KW-1185">Reference proteome</keyword>
<feature type="compositionally biased region" description="Polar residues" evidence="1">
    <location>
        <begin position="199"/>
        <end position="212"/>
    </location>
</feature>
<evidence type="ECO:0000256" key="1">
    <source>
        <dbReference type="SAM" id="MobiDB-lite"/>
    </source>
</evidence>
<organism evidence="2 3">
    <name type="scientific">Porphyridium purpureum</name>
    <name type="common">Red alga</name>
    <name type="synonym">Porphyridium cruentum</name>
    <dbReference type="NCBI Taxonomy" id="35688"/>
    <lineage>
        <taxon>Eukaryota</taxon>
        <taxon>Rhodophyta</taxon>
        <taxon>Bangiophyceae</taxon>
        <taxon>Porphyridiales</taxon>
        <taxon>Porphyridiaceae</taxon>
        <taxon>Porphyridium</taxon>
    </lineage>
</organism>
<comment type="caution">
    <text evidence="2">The sequence shown here is derived from an EMBL/GenBank/DDBJ whole genome shotgun (WGS) entry which is preliminary data.</text>
</comment>
<feature type="compositionally biased region" description="Polar residues" evidence="1">
    <location>
        <begin position="1"/>
        <end position="10"/>
    </location>
</feature>
<evidence type="ECO:0000313" key="3">
    <source>
        <dbReference type="Proteomes" id="UP000324585"/>
    </source>
</evidence>
<reference evidence="3" key="1">
    <citation type="journal article" date="2019" name="Nat. Commun.">
        <title>Expansion of phycobilisome linker gene families in mesophilic red algae.</title>
        <authorList>
            <person name="Lee J."/>
            <person name="Kim D."/>
            <person name="Bhattacharya D."/>
            <person name="Yoon H.S."/>
        </authorList>
    </citation>
    <scope>NUCLEOTIDE SEQUENCE [LARGE SCALE GENOMIC DNA]</scope>
    <source>
        <strain evidence="3">CCMP 1328</strain>
    </source>
</reference>
<gene>
    <name evidence="2" type="ORF">FVE85_3651</name>
</gene>